<organism evidence="2 3">
    <name type="scientific">Ensete ventricosum</name>
    <name type="common">Abyssinian banana</name>
    <name type="synonym">Musa ensete</name>
    <dbReference type="NCBI Taxonomy" id="4639"/>
    <lineage>
        <taxon>Eukaryota</taxon>
        <taxon>Viridiplantae</taxon>
        <taxon>Streptophyta</taxon>
        <taxon>Embryophyta</taxon>
        <taxon>Tracheophyta</taxon>
        <taxon>Spermatophyta</taxon>
        <taxon>Magnoliopsida</taxon>
        <taxon>Liliopsida</taxon>
        <taxon>Zingiberales</taxon>
        <taxon>Musaceae</taxon>
        <taxon>Ensete</taxon>
    </lineage>
</organism>
<name>A0A427B1N4_ENSVE</name>
<accession>A0A427B1N4</accession>
<evidence type="ECO:0000313" key="3">
    <source>
        <dbReference type="Proteomes" id="UP000287651"/>
    </source>
</evidence>
<reference evidence="2 3" key="1">
    <citation type="journal article" date="2014" name="Agronomy (Basel)">
        <title>A Draft Genome Sequence for Ensete ventricosum, the Drought-Tolerant Tree Against Hunger.</title>
        <authorList>
            <person name="Harrison J."/>
            <person name="Moore K.A."/>
            <person name="Paszkiewicz K."/>
            <person name="Jones T."/>
            <person name="Grant M."/>
            <person name="Ambacheew D."/>
            <person name="Muzemil S."/>
            <person name="Studholme D.J."/>
        </authorList>
    </citation>
    <scope>NUCLEOTIDE SEQUENCE [LARGE SCALE GENOMIC DNA]</scope>
</reference>
<evidence type="ECO:0000313" key="2">
    <source>
        <dbReference type="EMBL" id="RRT82335.1"/>
    </source>
</evidence>
<dbReference type="AlphaFoldDB" id="A0A427B1N4"/>
<feature type="region of interest" description="Disordered" evidence="1">
    <location>
        <begin position="83"/>
        <end position="103"/>
    </location>
</feature>
<gene>
    <name evidence="2" type="ORF">B296_00018723</name>
</gene>
<dbReference type="Proteomes" id="UP000287651">
    <property type="component" value="Unassembled WGS sequence"/>
</dbReference>
<dbReference type="EMBL" id="AMZH03000717">
    <property type="protein sequence ID" value="RRT82335.1"/>
    <property type="molecule type" value="Genomic_DNA"/>
</dbReference>
<comment type="caution">
    <text evidence="2">The sequence shown here is derived from an EMBL/GenBank/DDBJ whole genome shotgun (WGS) entry which is preliminary data.</text>
</comment>
<protein>
    <submittedName>
        <fullName evidence="2">Uncharacterized protein</fullName>
    </submittedName>
</protein>
<evidence type="ECO:0000256" key="1">
    <source>
        <dbReference type="SAM" id="MobiDB-lite"/>
    </source>
</evidence>
<proteinExistence type="predicted"/>
<sequence>MSAKLYPIKSTFIFVSVPFSEAEVLSRLGLTCVGRNVYAASLDGSERNANSGESLRGGLRSVGSLIPRSDSCILHQGLSQAMGMPRLDPSDDQVTEAKRNIGV</sequence>